<name>A0AAP0IZK2_9MAGN</name>
<comment type="caution">
    <text evidence="3">The sequence shown here is derived from an EMBL/GenBank/DDBJ whole genome shotgun (WGS) entry which is preliminary data.</text>
</comment>
<dbReference type="GO" id="GO:0031083">
    <property type="term" value="C:BLOC-1 complex"/>
    <property type="evidence" value="ECO:0007669"/>
    <property type="project" value="InterPro"/>
</dbReference>
<dbReference type="PANTHER" id="PTHR13073:SF0">
    <property type="entry name" value="BIOGENESIS OF LYSOSOME-RELATED ORGANELLES COMPLEX 1 SUBUNIT 1"/>
    <property type="match status" value="1"/>
</dbReference>
<keyword evidence="4" id="KW-1185">Reference proteome</keyword>
<dbReference type="EMBL" id="JBBNAE010000005">
    <property type="protein sequence ID" value="KAK9124686.1"/>
    <property type="molecule type" value="Genomic_DNA"/>
</dbReference>
<dbReference type="Pfam" id="PF06320">
    <property type="entry name" value="GCN5L1"/>
    <property type="match status" value="1"/>
</dbReference>
<protein>
    <recommendedName>
        <fullName evidence="2">Biogenesis of lysosome-related organelles complex 1 subunit 1</fullName>
    </recommendedName>
</protein>
<evidence type="ECO:0000256" key="1">
    <source>
        <dbReference type="ARBA" id="ARBA00007133"/>
    </source>
</evidence>
<sequence>MERNKGSSSGRSTDTNRGLEESLLHLVNLHNQNSSKLRERTERAKKEALRDAIRVSDLLVDRVDGGVQQCFANEKRIEHEIRALTGAIMRYSKQTDQWLAASHAINSALKEIGDFENWMKVMDYDCKSITNAIHAIHKP</sequence>
<accession>A0AAP0IZK2</accession>
<evidence type="ECO:0000256" key="2">
    <source>
        <dbReference type="ARBA" id="ARBA00019577"/>
    </source>
</evidence>
<comment type="similarity">
    <text evidence="1">Belongs to the BLOC1S1 family.</text>
</comment>
<dbReference type="InterPro" id="IPR009395">
    <property type="entry name" value="BLOC1S1"/>
</dbReference>
<dbReference type="Proteomes" id="UP001417504">
    <property type="component" value="Unassembled WGS sequence"/>
</dbReference>
<evidence type="ECO:0000313" key="4">
    <source>
        <dbReference type="Proteomes" id="UP001417504"/>
    </source>
</evidence>
<dbReference type="PANTHER" id="PTHR13073">
    <property type="entry name" value="BLOC-1 COMPLEX SUBUNIT 1"/>
    <property type="match status" value="1"/>
</dbReference>
<proteinExistence type="inferred from homology"/>
<evidence type="ECO:0000313" key="3">
    <source>
        <dbReference type="EMBL" id="KAK9124686.1"/>
    </source>
</evidence>
<reference evidence="3 4" key="1">
    <citation type="submission" date="2024-01" db="EMBL/GenBank/DDBJ databases">
        <title>Genome assemblies of Stephania.</title>
        <authorList>
            <person name="Yang L."/>
        </authorList>
    </citation>
    <scope>NUCLEOTIDE SEQUENCE [LARGE SCALE GENOMIC DNA]</scope>
    <source>
        <strain evidence="3">QJT</strain>
        <tissue evidence="3">Leaf</tissue>
    </source>
</reference>
<gene>
    <name evidence="3" type="ORF">Sjap_014288</name>
</gene>
<dbReference type="AlphaFoldDB" id="A0AAP0IZK2"/>
<dbReference type="GO" id="GO:0016197">
    <property type="term" value="P:endosomal transport"/>
    <property type="evidence" value="ECO:0007669"/>
    <property type="project" value="TreeGrafter"/>
</dbReference>
<organism evidence="3 4">
    <name type="scientific">Stephania japonica</name>
    <dbReference type="NCBI Taxonomy" id="461633"/>
    <lineage>
        <taxon>Eukaryota</taxon>
        <taxon>Viridiplantae</taxon>
        <taxon>Streptophyta</taxon>
        <taxon>Embryophyta</taxon>
        <taxon>Tracheophyta</taxon>
        <taxon>Spermatophyta</taxon>
        <taxon>Magnoliopsida</taxon>
        <taxon>Ranunculales</taxon>
        <taxon>Menispermaceae</taxon>
        <taxon>Menispermoideae</taxon>
        <taxon>Cissampelideae</taxon>
        <taxon>Stephania</taxon>
    </lineage>
</organism>